<evidence type="ECO:0000313" key="4">
    <source>
        <dbReference type="EMBL" id="TYA11170.1"/>
    </source>
</evidence>
<feature type="domain" description="Acyl-CoA dehydrogenase/oxidase N-terminal" evidence="2">
    <location>
        <begin position="8"/>
        <end position="85"/>
    </location>
</feature>
<dbReference type="PANTHER" id="PTHR43884:SF12">
    <property type="entry name" value="ISOVALERYL-COA DEHYDROGENASE, MITOCHONDRIAL-RELATED"/>
    <property type="match status" value="1"/>
</dbReference>
<dbReference type="Proteomes" id="UP000325218">
    <property type="component" value="Unassembled WGS sequence"/>
</dbReference>
<dbReference type="PIRSF" id="PIRSF016578">
    <property type="entry name" value="HsaA"/>
    <property type="match status" value="1"/>
</dbReference>
<proteinExistence type="predicted"/>
<dbReference type="InterPro" id="IPR046373">
    <property type="entry name" value="Acyl-CoA_Oxase/DH_mid-dom_sf"/>
</dbReference>
<accession>A0A5D0CNN0</accession>
<dbReference type="OrthoDB" id="1170793at2"/>
<keyword evidence="5" id="KW-1185">Reference proteome</keyword>
<dbReference type="InterPro" id="IPR009100">
    <property type="entry name" value="AcylCoA_DH/oxidase_NM_dom_sf"/>
</dbReference>
<dbReference type="InterPro" id="IPR036250">
    <property type="entry name" value="AcylCo_DH-like_C"/>
</dbReference>
<dbReference type="AlphaFoldDB" id="A0A5D0CNN0"/>
<evidence type="ECO:0000313" key="5">
    <source>
        <dbReference type="Proteomes" id="UP000325218"/>
    </source>
</evidence>
<name>A0A5D0CNN0_9BACL</name>
<evidence type="ECO:0000259" key="2">
    <source>
        <dbReference type="Pfam" id="PF02771"/>
    </source>
</evidence>
<dbReference type="GO" id="GO:0008470">
    <property type="term" value="F:3-methylbutanoyl-CoA dehydrogenase activity"/>
    <property type="evidence" value="ECO:0007669"/>
    <property type="project" value="TreeGrafter"/>
</dbReference>
<evidence type="ECO:0000259" key="3">
    <source>
        <dbReference type="Pfam" id="PF08028"/>
    </source>
</evidence>
<dbReference type="InterPro" id="IPR013786">
    <property type="entry name" value="AcylCoA_DH/ox_N"/>
</dbReference>
<dbReference type="PANTHER" id="PTHR43884">
    <property type="entry name" value="ACYL-COA DEHYDROGENASE"/>
    <property type="match status" value="1"/>
</dbReference>
<dbReference type="SUPFAM" id="SSF56645">
    <property type="entry name" value="Acyl-CoA dehydrogenase NM domain-like"/>
    <property type="match status" value="1"/>
</dbReference>
<dbReference type="GO" id="GO:0050660">
    <property type="term" value="F:flavin adenine dinucleotide binding"/>
    <property type="evidence" value="ECO:0007669"/>
    <property type="project" value="InterPro"/>
</dbReference>
<dbReference type="Gene3D" id="1.20.140.10">
    <property type="entry name" value="Butyryl-CoA Dehydrogenase, subunit A, domain 3"/>
    <property type="match status" value="1"/>
</dbReference>
<feature type="domain" description="Acyl-CoA dehydrogenase C-terminal" evidence="3">
    <location>
        <begin position="220"/>
        <end position="350"/>
    </location>
</feature>
<evidence type="ECO:0000256" key="1">
    <source>
        <dbReference type="ARBA" id="ARBA00023002"/>
    </source>
</evidence>
<dbReference type="Gene3D" id="2.40.110.10">
    <property type="entry name" value="Butyryl-CoA Dehydrogenase, subunit A, domain 2"/>
    <property type="match status" value="1"/>
</dbReference>
<comment type="caution">
    <text evidence="4">The sequence shown here is derived from an EMBL/GenBank/DDBJ whole genome shotgun (WGS) entry which is preliminary data.</text>
</comment>
<dbReference type="InterPro" id="IPR037069">
    <property type="entry name" value="AcylCoA_DH/ox_N_sf"/>
</dbReference>
<organism evidence="4 5">
    <name type="scientific">Paenibacillus faecis</name>
    <dbReference type="NCBI Taxonomy" id="862114"/>
    <lineage>
        <taxon>Bacteria</taxon>
        <taxon>Bacillati</taxon>
        <taxon>Bacillota</taxon>
        <taxon>Bacilli</taxon>
        <taxon>Bacillales</taxon>
        <taxon>Paenibacillaceae</taxon>
        <taxon>Paenibacillus</taxon>
    </lineage>
</organism>
<dbReference type="RefSeq" id="WP_148454727.1">
    <property type="nucleotide sequence ID" value="NZ_VSDO01000004.1"/>
</dbReference>
<dbReference type="Pfam" id="PF02771">
    <property type="entry name" value="Acyl-CoA_dh_N"/>
    <property type="match status" value="1"/>
</dbReference>
<dbReference type="EMBL" id="VSDO01000004">
    <property type="protein sequence ID" value="TYA11170.1"/>
    <property type="molecule type" value="Genomic_DNA"/>
</dbReference>
<dbReference type="InterPro" id="IPR013107">
    <property type="entry name" value="Acyl-CoA_DH_C"/>
</dbReference>
<sequence>MITEEMARACSAEMERTRRLDPGLLEAVHELGWFKLFVPEELGGRMLALPEALEVFEEAARLDGNLGWLVTIGSGGGMFAAYMEPEVARELFSPRAAVVAGSGAPSGVARKIEGGYTVTGSWKYCSGSSYATLFTANCRIAYGEAEADEEAPIRSFVFLPEQVEIVPDWNAFGLRATESHTMRVDRIFVPEERTFDLGEQKGFRDYAIYRYPFLPFAETSFAAMALGLARHFLDEASGLAEANKAGWEAAQAHRYPFVRQRTDRMETEWAQARDTFYRAVRESWDQVEHGGTLTEEAQRLVGQISKQAARTAVGCAGELFPYLGMHAVMEDTTINRIWRDLHTVAHHVLLVSFEEEKG</sequence>
<dbReference type="Pfam" id="PF08028">
    <property type="entry name" value="Acyl-CoA_dh_2"/>
    <property type="match status" value="1"/>
</dbReference>
<dbReference type="GO" id="GO:0006552">
    <property type="term" value="P:L-leucine catabolic process"/>
    <property type="evidence" value="ECO:0007669"/>
    <property type="project" value="TreeGrafter"/>
</dbReference>
<reference evidence="4 5" key="1">
    <citation type="submission" date="2019-08" db="EMBL/GenBank/DDBJ databases">
        <title>Genome sequencing of Paenibacillus faecis DSM 23593(T).</title>
        <authorList>
            <person name="Kook J.-K."/>
            <person name="Park S.-N."/>
            <person name="Lim Y.K."/>
        </authorList>
    </citation>
    <scope>NUCLEOTIDE SEQUENCE [LARGE SCALE GENOMIC DNA]</scope>
    <source>
        <strain evidence="4 5">DSM 23593</strain>
    </source>
</reference>
<gene>
    <name evidence="4" type="ORF">FRY98_18415</name>
</gene>
<protein>
    <submittedName>
        <fullName evidence="4">Acyl-CoA dehydrogenase</fullName>
    </submittedName>
</protein>
<keyword evidence="1" id="KW-0560">Oxidoreductase</keyword>
<dbReference type="SUPFAM" id="SSF47203">
    <property type="entry name" value="Acyl-CoA dehydrogenase C-terminal domain-like"/>
    <property type="match status" value="1"/>
</dbReference>
<dbReference type="Gene3D" id="1.10.540.10">
    <property type="entry name" value="Acyl-CoA dehydrogenase/oxidase, N-terminal domain"/>
    <property type="match status" value="1"/>
</dbReference>